<evidence type="ECO:0000259" key="5">
    <source>
        <dbReference type="Pfam" id="PF11976"/>
    </source>
</evidence>
<evidence type="ECO:0000256" key="1">
    <source>
        <dbReference type="ARBA" id="ARBA00004123"/>
    </source>
</evidence>
<feature type="domain" description="Rad60/SUMO-like" evidence="5">
    <location>
        <begin position="90"/>
        <end position="120"/>
    </location>
</feature>
<proteinExistence type="predicted"/>
<reference evidence="6" key="3">
    <citation type="submission" date="2025-09" db="UniProtKB">
        <authorList>
            <consortium name="Ensembl"/>
        </authorList>
    </citation>
    <scope>IDENTIFICATION</scope>
</reference>
<sequence length="122" mass="13471">LRLCSMCLSAVVTKLSVILDVPPPRLLLLREDVELDTDATVAELGLGIADIIGESPDTLSGSGVRGRTHFREIGCKKSGALSQYPHYALRKIRFHFDGHKVTERQTPAQLDMEDGDIIEVWT</sequence>
<reference evidence="6" key="1">
    <citation type="submission" date="2019-06" db="EMBL/GenBank/DDBJ databases">
        <authorList>
            <consortium name="Wellcome Sanger Institute Data Sharing"/>
        </authorList>
    </citation>
    <scope>NUCLEOTIDE SEQUENCE [LARGE SCALE GENOMIC DNA]</scope>
</reference>
<reference evidence="6" key="2">
    <citation type="submission" date="2025-08" db="UniProtKB">
        <authorList>
            <consortium name="Ensembl"/>
        </authorList>
    </citation>
    <scope>IDENTIFICATION</scope>
</reference>
<dbReference type="AlphaFoldDB" id="A0A672HKM6"/>
<dbReference type="InterPro" id="IPR022617">
    <property type="entry name" value="Rad60/SUMO-like_dom"/>
</dbReference>
<dbReference type="PANTHER" id="PTHR47187:SF1">
    <property type="entry name" value="NFATC2-INTERACTING PROTEIN"/>
    <property type="match status" value="1"/>
</dbReference>
<evidence type="ECO:0000313" key="7">
    <source>
        <dbReference type="Proteomes" id="UP000472267"/>
    </source>
</evidence>
<evidence type="ECO:0000256" key="3">
    <source>
        <dbReference type="ARBA" id="ARBA00039921"/>
    </source>
</evidence>
<dbReference type="Proteomes" id="UP000472267">
    <property type="component" value="Chromosome 4"/>
</dbReference>
<dbReference type="GO" id="GO:0045944">
    <property type="term" value="P:positive regulation of transcription by RNA polymerase II"/>
    <property type="evidence" value="ECO:0007669"/>
    <property type="project" value="TreeGrafter"/>
</dbReference>
<dbReference type="Pfam" id="PF11976">
    <property type="entry name" value="Rad60-SLD"/>
    <property type="match status" value="1"/>
</dbReference>
<evidence type="ECO:0000256" key="2">
    <source>
        <dbReference type="ARBA" id="ARBA00023242"/>
    </source>
</evidence>
<comment type="subcellular location">
    <subcellularLocation>
        <location evidence="1">Nucleus</location>
    </subcellularLocation>
</comment>
<evidence type="ECO:0000313" key="6">
    <source>
        <dbReference type="Ensembl" id="ENSSFAP00005029484.1"/>
    </source>
</evidence>
<name>A0A672HKM6_SALFA</name>
<dbReference type="PANTHER" id="PTHR47187">
    <property type="entry name" value="NFATC2-INTERACTING PROTEIN"/>
    <property type="match status" value="1"/>
</dbReference>
<dbReference type="InterPro" id="IPR029071">
    <property type="entry name" value="Ubiquitin-like_domsf"/>
</dbReference>
<dbReference type="OMA" id="RFQFDGS"/>
<keyword evidence="2" id="KW-0539">Nucleus</keyword>
<organism evidence="6 7">
    <name type="scientific">Salarias fasciatus</name>
    <name type="common">Jewelled blenny</name>
    <name type="synonym">Blennius fasciatus</name>
    <dbReference type="NCBI Taxonomy" id="181472"/>
    <lineage>
        <taxon>Eukaryota</taxon>
        <taxon>Metazoa</taxon>
        <taxon>Chordata</taxon>
        <taxon>Craniata</taxon>
        <taxon>Vertebrata</taxon>
        <taxon>Euteleostomi</taxon>
        <taxon>Actinopterygii</taxon>
        <taxon>Neopterygii</taxon>
        <taxon>Teleostei</taxon>
        <taxon>Neoteleostei</taxon>
        <taxon>Acanthomorphata</taxon>
        <taxon>Ovalentaria</taxon>
        <taxon>Blenniimorphae</taxon>
        <taxon>Blenniiformes</taxon>
        <taxon>Blennioidei</taxon>
        <taxon>Blenniidae</taxon>
        <taxon>Salariinae</taxon>
        <taxon>Salarias</taxon>
    </lineage>
</organism>
<accession>A0A672HKM6</accession>
<dbReference type="GO" id="GO:0005634">
    <property type="term" value="C:nucleus"/>
    <property type="evidence" value="ECO:0007669"/>
    <property type="project" value="UniProtKB-SubCell"/>
</dbReference>
<dbReference type="Gene3D" id="3.10.20.90">
    <property type="entry name" value="Phosphatidylinositol 3-kinase Catalytic Subunit, Chain A, domain 1"/>
    <property type="match status" value="2"/>
</dbReference>
<keyword evidence="7" id="KW-1185">Reference proteome</keyword>
<dbReference type="Ensembl" id="ENSSFAT00005030568.1">
    <property type="protein sequence ID" value="ENSSFAP00005029484.1"/>
    <property type="gene ID" value="ENSSFAG00005014992.1"/>
</dbReference>
<evidence type="ECO:0000256" key="4">
    <source>
        <dbReference type="ARBA" id="ARBA00042764"/>
    </source>
</evidence>
<protein>
    <recommendedName>
        <fullName evidence="3">NFATC2-interacting protein</fullName>
    </recommendedName>
    <alternativeName>
        <fullName evidence="4">Nuclear factor of activated T-cells, cytoplasmic 2-interacting protein</fullName>
    </alternativeName>
</protein>
<dbReference type="InterPro" id="IPR052324">
    <property type="entry name" value="NFATC2-Int_DNA_Repair"/>
</dbReference>
<dbReference type="InParanoid" id="A0A672HKM6"/>
<dbReference type="SUPFAM" id="SSF54236">
    <property type="entry name" value="Ubiquitin-like"/>
    <property type="match status" value="1"/>
</dbReference>